<dbReference type="Pfam" id="PF13578">
    <property type="entry name" value="Methyltransf_24"/>
    <property type="match status" value="1"/>
</dbReference>
<reference evidence="1 2" key="1">
    <citation type="journal article" date="2013" name="Front. Microbiol.">
        <title>Comparative genomic analyses of the cyanobacterium, Lyngbya aestuarii BL J, a powerful hydrogen producer.</title>
        <authorList>
            <person name="Kothari A."/>
            <person name="Vaughn M."/>
            <person name="Garcia-Pichel F."/>
        </authorList>
    </citation>
    <scope>NUCLEOTIDE SEQUENCE [LARGE SCALE GENOMIC DNA]</scope>
    <source>
        <strain evidence="1 2">BL J</strain>
    </source>
</reference>
<gene>
    <name evidence="1" type="ORF">M595_5810</name>
</gene>
<dbReference type="GO" id="GO:0032259">
    <property type="term" value="P:methylation"/>
    <property type="evidence" value="ECO:0007669"/>
    <property type="project" value="UniProtKB-KW"/>
</dbReference>
<keyword evidence="1" id="KW-0808">Transferase</keyword>
<evidence type="ECO:0000313" key="1">
    <source>
        <dbReference type="EMBL" id="ERT04246.1"/>
    </source>
</evidence>
<sequence length="234" mass="27054">MIHFLEEIQIYADEFDPPEFGDLDSPKSFFWKNPAFSYSDAMAYYCIIRHFKPNQILEIGSGYSTLVASKALQKNGNGNLVLIEPYPKPFLHQISEVKNIVTKFIQDIPISELLGYTDNSDIVFIDSTHTVKNGSDCLYIYLKMLPEIKKDVIVHTHDVKLPFPFDSDQIIDKHITWTEQYLLYAYMLDNPKVEVLFSSIYFYKFFPKETKKLMRGKYPGGGASIWYSLKGSLN</sequence>
<name>U7QBY4_9CYAN</name>
<dbReference type="EMBL" id="AUZM01000111">
    <property type="protein sequence ID" value="ERT04246.1"/>
    <property type="molecule type" value="Genomic_DNA"/>
</dbReference>
<protein>
    <submittedName>
        <fullName evidence="1">Methyltransferase domain protein</fullName>
    </submittedName>
</protein>
<comment type="caution">
    <text evidence="1">The sequence shown here is derived from an EMBL/GenBank/DDBJ whole genome shotgun (WGS) entry which is preliminary data.</text>
</comment>
<dbReference type="SUPFAM" id="SSF53335">
    <property type="entry name" value="S-adenosyl-L-methionine-dependent methyltransferases"/>
    <property type="match status" value="1"/>
</dbReference>
<dbReference type="Proteomes" id="UP000017127">
    <property type="component" value="Unassembled WGS sequence"/>
</dbReference>
<dbReference type="GO" id="GO:0008168">
    <property type="term" value="F:methyltransferase activity"/>
    <property type="evidence" value="ECO:0007669"/>
    <property type="project" value="UniProtKB-KW"/>
</dbReference>
<organism evidence="1 2">
    <name type="scientific">Lyngbya aestuarii BL J</name>
    <dbReference type="NCBI Taxonomy" id="1348334"/>
    <lineage>
        <taxon>Bacteria</taxon>
        <taxon>Bacillati</taxon>
        <taxon>Cyanobacteriota</taxon>
        <taxon>Cyanophyceae</taxon>
        <taxon>Oscillatoriophycideae</taxon>
        <taxon>Oscillatoriales</taxon>
        <taxon>Microcoleaceae</taxon>
        <taxon>Lyngbya</taxon>
    </lineage>
</organism>
<dbReference type="Gene3D" id="3.40.50.150">
    <property type="entry name" value="Vaccinia Virus protein VP39"/>
    <property type="match status" value="1"/>
</dbReference>
<keyword evidence="1" id="KW-0489">Methyltransferase</keyword>
<keyword evidence="2" id="KW-1185">Reference proteome</keyword>
<accession>U7QBY4</accession>
<dbReference type="OrthoDB" id="9795498at2"/>
<evidence type="ECO:0000313" key="2">
    <source>
        <dbReference type="Proteomes" id="UP000017127"/>
    </source>
</evidence>
<proteinExistence type="predicted"/>
<dbReference type="AlphaFoldDB" id="U7QBY4"/>
<dbReference type="InterPro" id="IPR029063">
    <property type="entry name" value="SAM-dependent_MTases_sf"/>
</dbReference>
<dbReference type="RefSeq" id="WP_023069488.1">
    <property type="nucleotide sequence ID" value="NZ_AUZM01000111.1"/>
</dbReference>